<sequence>MFPSASSWWKTTENYKESWSNELYAITVVLTAKDVAVEGFCSMYGTLGSTRPVNGKPRTAYIRVAAAVDREKGVQC</sequence>
<proteinExistence type="predicted"/>
<keyword evidence="2" id="KW-1185">Reference proteome</keyword>
<evidence type="ECO:0000313" key="2">
    <source>
        <dbReference type="Proteomes" id="UP001341840"/>
    </source>
</evidence>
<reference evidence="1 2" key="1">
    <citation type="journal article" date="2023" name="Plants (Basel)">
        <title>Bridging the Gap: Combining Genomics and Transcriptomics Approaches to Understand Stylosanthes scabra, an Orphan Legume from the Brazilian Caatinga.</title>
        <authorList>
            <person name="Ferreira-Neto J.R.C."/>
            <person name="da Silva M.D."/>
            <person name="Binneck E."/>
            <person name="de Melo N.F."/>
            <person name="da Silva R.H."/>
            <person name="de Melo A.L.T.M."/>
            <person name="Pandolfi V."/>
            <person name="Bustamante F.O."/>
            <person name="Brasileiro-Vidal A.C."/>
            <person name="Benko-Iseppon A.M."/>
        </authorList>
    </citation>
    <scope>NUCLEOTIDE SEQUENCE [LARGE SCALE GENOMIC DNA]</scope>
    <source>
        <tissue evidence="1">Leaves</tissue>
    </source>
</reference>
<comment type="caution">
    <text evidence="1">The sequence shown here is derived from an EMBL/GenBank/DDBJ whole genome shotgun (WGS) entry which is preliminary data.</text>
</comment>
<name>A0ABU6ZA79_9FABA</name>
<accession>A0ABU6ZA79</accession>
<dbReference type="EMBL" id="JASCZI010271948">
    <property type="protein sequence ID" value="MED6218178.1"/>
    <property type="molecule type" value="Genomic_DNA"/>
</dbReference>
<dbReference type="Proteomes" id="UP001341840">
    <property type="component" value="Unassembled WGS sequence"/>
</dbReference>
<protein>
    <submittedName>
        <fullName evidence="1">Uncharacterized protein</fullName>
    </submittedName>
</protein>
<organism evidence="1 2">
    <name type="scientific">Stylosanthes scabra</name>
    <dbReference type="NCBI Taxonomy" id="79078"/>
    <lineage>
        <taxon>Eukaryota</taxon>
        <taxon>Viridiplantae</taxon>
        <taxon>Streptophyta</taxon>
        <taxon>Embryophyta</taxon>
        <taxon>Tracheophyta</taxon>
        <taxon>Spermatophyta</taxon>
        <taxon>Magnoliopsida</taxon>
        <taxon>eudicotyledons</taxon>
        <taxon>Gunneridae</taxon>
        <taxon>Pentapetalae</taxon>
        <taxon>rosids</taxon>
        <taxon>fabids</taxon>
        <taxon>Fabales</taxon>
        <taxon>Fabaceae</taxon>
        <taxon>Papilionoideae</taxon>
        <taxon>50 kb inversion clade</taxon>
        <taxon>dalbergioids sensu lato</taxon>
        <taxon>Dalbergieae</taxon>
        <taxon>Pterocarpus clade</taxon>
        <taxon>Stylosanthes</taxon>
    </lineage>
</organism>
<evidence type="ECO:0000313" key="1">
    <source>
        <dbReference type="EMBL" id="MED6218178.1"/>
    </source>
</evidence>
<gene>
    <name evidence="1" type="ORF">PIB30_024503</name>
</gene>